<feature type="transmembrane region" description="Helical" evidence="1">
    <location>
        <begin position="12"/>
        <end position="32"/>
    </location>
</feature>
<reference evidence="3" key="1">
    <citation type="submission" date="2011-08" db="EMBL/GenBank/DDBJ databases">
        <authorList>
            <person name="Rombauts S."/>
        </authorList>
    </citation>
    <scope>NUCLEOTIDE SEQUENCE</scope>
    <source>
        <strain evidence="3">London</strain>
    </source>
</reference>
<keyword evidence="1" id="KW-1133">Transmembrane helix</keyword>
<evidence type="ECO:0000313" key="3">
    <source>
        <dbReference type="Proteomes" id="UP000015104"/>
    </source>
</evidence>
<evidence type="ECO:0000256" key="1">
    <source>
        <dbReference type="SAM" id="Phobius"/>
    </source>
</evidence>
<dbReference type="AlphaFoldDB" id="T1K9G0"/>
<organism evidence="2 3">
    <name type="scientific">Tetranychus urticae</name>
    <name type="common">Two-spotted spider mite</name>
    <dbReference type="NCBI Taxonomy" id="32264"/>
    <lineage>
        <taxon>Eukaryota</taxon>
        <taxon>Metazoa</taxon>
        <taxon>Ecdysozoa</taxon>
        <taxon>Arthropoda</taxon>
        <taxon>Chelicerata</taxon>
        <taxon>Arachnida</taxon>
        <taxon>Acari</taxon>
        <taxon>Acariformes</taxon>
        <taxon>Trombidiformes</taxon>
        <taxon>Prostigmata</taxon>
        <taxon>Eleutherengona</taxon>
        <taxon>Raphignathae</taxon>
        <taxon>Tetranychoidea</taxon>
        <taxon>Tetranychidae</taxon>
        <taxon>Tetranychus</taxon>
    </lineage>
</organism>
<name>T1K9G0_TETUR</name>
<keyword evidence="3" id="KW-1185">Reference proteome</keyword>
<sequence>MIYLIYKCFKLTILLTLFSILLTWIKLINWLVGSCSHTLIGAFEIKDDDNFVSWDFTSTQTVDYTCSTARSSASSLSSAYSSTLNHHHSYKQNIISPTEGLKKRISPGVKLVLDY</sequence>
<proteinExistence type="predicted"/>
<dbReference type="HOGENOM" id="CLU_2111965_0_0_1"/>
<protein>
    <submittedName>
        <fullName evidence="2">Uncharacterized protein</fullName>
    </submittedName>
</protein>
<dbReference type="EMBL" id="CAEY01001890">
    <property type="status" value="NOT_ANNOTATED_CDS"/>
    <property type="molecule type" value="Genomic_DNA"/>
</dbReference>
<keyword evidence="1" id="KW-0472">Membrane</keyword>
<dbReference type="Proteomes" id="UP000015104">
    <property type="component" value="Unassembled WGS sequence"/>
</dbReference>
<accession>T1K9G0</accession>
<evidence type="ECO:0000313" key="2">
    <source>
        <dbReference type="EnsemblMetazoa" id="tetur07g04790.1"/>
    </source>
</evidence>
<dbReference type="EnsemblMetazoa" id="tetur07g04790.1">
    <property type="protein sequence ID" value="tetur07g04790.1"/>
    <property type="gene ID" value="tetur07g04790"/>
</dbReference>
<keyword evidence="1" id="KW-0812">Transmembrane</keyword>
<reference evidence="2" key="2">
    <citation type="submission" date="2015-06" db="UniProtKB">
        <authorList>
            <consortium name="EnsemblMetazoa"/>
        </authorList>
    </citation>
    <scope>IDENTIFICATION</scope>
</reference>